<organism evidence="7 8">
    <name type="scientific">Cytobacillus purgationiresistens</name>
    <dbReference type="NCBI Taxonomy" id="863449"/>
    <lineage>
        <taxon>Bacteria</taxon>
        <taxon>Bacillati</taxon>
        <taxon>Bacillota</taxon>
        <taxon>Bacilli</taxon>
        <taxon>Bacillales</taxon>
        <taxon>Bacillaceae</taxon>
        <taxon>Cytobacillus</taxon>
    </lineage>
</organism>
<dbReference type="Pfam" id="PF13378">
    <property type="entry name" value="MR_MLE_C"/>
    <property type="match status" value="1"/>
</dbReference>
<feature type="domain" description="Mandelate racemase/muconate lactonizing enzyme C-terminal" evidence="6">
    <location>
        <begin position="142"/>
        <end position="239"/>
    </location>
</feature>
<dbReference type="InterPro" id="IPR034603">
    <property type="entry name" value="Dipeptide_epimerase"/>
</dbReference>
<dbReference type="RefSeq" id="WP_307478303.1">
    <property type="nucleotide sequence ID" value="NZ_JAUSUB010000029.1"/>
</dbReference>
<dbReference type="SUPFAM" id="SSF54826">
    <property type="entry name" value="Enolase N-terminal domain-like"/>
    <property type="match status" value="1"/>
</dbReference>
<reference evidence="7 8" key="1">
    <citation type="submission" date="2023-07" db="EMBL/GenBank/DDBJ databases">
        <title>Genomic Encyclopedia of Type Strains, Phase IV (KMG-IV): sequencing the most valuable type-strain genomes for metagenomic binning, comparative biology and taxonomic classification.</title>
        <authorList>
            <person name="Goeker M."/>
        </authorList>
    </citation>
    <scope>NUCLEOTIDE SEQUENCE [LARGE SCALE GENOMIC DNA]</scope>
    <source>
        <strain evidence="7 8">DSM 23494</strain>
    </source>
</reference>
<dbReference type="PANTHER" id="PTHR48073">
    <property type="entry name" value="O-SUCCINYLBENZOATE SYNTHASE-RELATED"/>
    <property type="match status" value="1"/>
</dbReference>
<dbReference type="EMBL" id="JAUSUB010000029">
    <property type="protein sequence ID" value="MDQ0272828.1"/>
    <property type="molecule type" value="Genomic_DNA"/>
</dbReference>
<dbReference type="PANTHER" id="PTHR48073:SF2">
    <property type="entry name" value="O-SUCCINYLBENZOATE SYNTHASE"/>
    <property type="match status" value="1"/>
</dbReference>
<dbReference type="InterPro" id="IPR013341">
    <property type="entry name" value="Mandelate_racemase_N_dom"/>
</dbReference>
<proteinExistence type="inferred from homology"/>
<evidence type="ECO:0000256" key="2">
    <source>
        <dbReference type="ARBA" id="ARBA00022723"/>
    </source>
</evidence>
<evidence type="ECO:0000259" key="6">
    <source>
        <dbReference type="SMART" id="SM00922"/>
    </source>
</evidence>
<dbReference type="CDD" id="cd03319">
    <property type="entry name" value="L-Ala-DL-Glu_epimerase"/>
    <property type="match status" value="1"/>
</dbReference>
<keyword evidence="8" id="KW-1185">Reference proteome</keyword>
<accession>A0ABU0ANR5</accession>
<dbReference type="SUPFAM" id="SSF51604">
    <property type="entry name" value="Enolase C-terminal domain-like"/>
    <property type="match status" value="1"/>
</dbReference>
<dbReference type="EC" id="5.1.1.-" evidence="5"/>
<evidence type="ECO:0000256" key="5">
    <source>
        <dbReference type="RuleBase" id="RU366006"/>
    </source>
</evidence>
<evidence type="ECO:0000256" key="3">
    <source>
        <dbReference type="ARBA" id="ARBA00022842"/>
    </source>
</evidence>
<protein>
    <recommendedName>
        <fullName evidence="5">Dipeptide epimerase</fullName>
        <ecNumber evidence="5">5.1.1.-</ecNumber>
    </recommendedName>
</protein>
<comment type="cofactor">
    <cofactor evidence="5">
        <name>Mg(2+)</name>
        <dbReference type="ChEBI" id="CHEBI:18420"/>
    </cofactor>
    <text evidence="5">Binds 1 Mg(2+) ion per subunit.</text>
</comment>
<evidence type="ECO:0000256" key="1">
    <source>
        <dbReference type="ARBA" id="ARBA00008031"/>
    </source>
</evidence>
<keyword evidence="2 5" id="KW-0479">Metal-binding</keyword>
<sequence length="369" mass="40865">MKITSMSLYAIRLPLHQPFIISYHTYHDMPSIIVKLETDEGVVGYGEAVPDEHVTGETWESTFHLLKNTLGPAIIGENPLQIEKIHEKMNKVAYGVPAAKAALDIACFDLIGKKLNQPVYQLIGGRYHEEFPITHVLSIGEPEKMANEAAEQVQMGYTSFKIKVGTDVMKDIERIKAVYERVNGEAVIRIDVNQGWKTTAQTLKGIRALEDIDIDWLEQPVLADDIDGMAFIRSKTDMSLMIDEGLKGQREMKEIIQKNAADRVNIKLMKCGGILPASKLAYQAELAGIECQVGSMVESSIASSAGFHVAFSKKNITSVELTGPLKFSKDVGNLQYNVPFIRLNEQPGLGIEVDEAILAELTVFKDTIC</sequence>
<dbReference type="Proteomes" id="UP001238088">
    <property type="component" value="Unassembled WGS sequence"/>
</dbReference>
<dbReference type="InterPro" id="IPR029017">
    <property type="entry name" value="Enolase-like_N"/>
</dbReference>
<dbReference type="InterPro" id="IPR029065">
    <property type="entry name" value="Enolase_C-like"/>
</dbReference>
<dbReference type="Gene3D" id="3.30.390.10">
    <property type="entry name" value="Enolase-like, N-terminal domain"/>
    <property type="match status" value="1"/>
</dbReference>
<dbReference type="Pfam" id="PF02746">
    <property type="entry name" value="MR_MLE_N"/>
    <property type="match status" value="1"/>
</dbReference>
<keyword evidence="4 5" id="KW-0413">Isomerase</keyword>
<dbReference type="SMART" id="SM00922">
    <property type="entry name" value="MR_MLE"/>
    <property type="match status" value="1"/>
</dbReference>
<comment type="similarity">
    <text evidence="1 5">Belongs to the mandelate racemase/muconate lactonizing enzyme family.</text>
</comment>
<dbReference type="InterPro" id="IPR036849">
    <property type="entry name" value="Enolase-like_C_sf"/>
</dbReference>
<dbReference type="SFLD" id="SFLDG00180">
    <property type="entry name" value="muconate_cycloisomerase"/>
    <property type="match status" value="1"/>
</dbReference>
<evidence type="ECO:0000313" key="8">
    <source>
        <dbReference type="Proteomes" id="UP001238088"/>
    </source>
</evidence>
<dbReference type="InterPro" id="IPR013342">
    <property type="entry name" value="Mandelate_racemase_C"/>
</dbReference>
<evidence type="ECO:0000256" key="4">
    <source>
        <dbReference type="ARBA" id="ARBA00023235"/>
    </source>
</evidence>
<name>A0ABU0ANR5_9BACI</name>
<keyword evidence="3 5" id="KW-0460">Magnesium</keyword>
<comment type="caution">
    <text evidence="7">The sequence shown here is derived from an EMBL/GenBank/DDBJ whole genome shotgun (WGS) entry which is preliminary data.</text>
</comment>
<gene>
    <name evidence="7" type="ORF">J2S17_004721</name>
</gene>
<evidence type="ECO:0000313" key="7">
    <source>
        <dbReference type="EMBL" id="MDQ0272828.1"/>
    </source>
</evidence>
<dbReference type="Gene3D" id="3.20.20.120">
    <property type="entry name" value="Enolase-like C-terminal domain"/>
    <property type="match status" value="1"/>
</dbReference>
<dbReference type="SFLD" id="SFLDF00009">
    <property type="entry name" value="o-succinylbenzoate_synthase"/>
    <property type="match status" value="1"/>
</dbReference>
<dbReference type="SFLD" id="SFLDS00001">
    <property type="entry name" value="Enolase"/>
    <property type="match status" value="1"/>
</dbReference>